<feature type="domain" description="PLD phosphodiesterase" evidence="14">
    <location>
        <begin position="252"/>
        <end position="279"/>
    </location>
</feature>
<dbReference type="InterPro" id="IPR025202">
    <property type="entry name" value="PLD-like_dom"/>
</dbReference>
<evidence type="ECO:0000256" key="9">
    <source>
        <dbReference type="ARBA" id="ARBA00023136"/>
    </source>
</evidence>
<dbReference type="PANTHER" id="PTHR21248">
    <property type="entry name" value="CARDIOLIPIN SYNTHASE"/>
    <property type="match status" value="1"/>
</dbReference>
<keyword evidence="11" id="KW-1208">Phospholipid metabolism</keyword>
<dbReference type="GO" id="GO:0008808">
    <property type="term" value="F:cardiolipin synthase activity"/>
    <property type="evidence" value="ECO:0007669"/>
    <property type="project" value="UniProtKB-UniRule"/>
</dbReference>
<keyword evidence="5 13" id="KW-0812">Transmembrane</keyword>
<dbReference type="CDD" id="cd09112">
    <property type="entry name" value="PLDc_CLS_2"/>
    <property type="match status" value="1"/>
</dbReference>
<dbReference type="GO" id="GO:0005886">
    <property type="term" value="C:plasma membrane"/>
    <property type="evidence" value="ECO:0007669"/>
    <property type="project" value="UniProtKB-SubCell"/>
</dbReference>
<protein>
    <recommendedName>
        <fullName evidence="12">Cardiolipin synthase</fullName>
        <ecNumber evidence="12">2.7.8.-</ecNumber>
    </recommendedName>
</protein>
<feature type="transmembrane region" description="Helical" evidence="13">
    <location>
        <begin position="78"/>
        <end position="101"/>
    </location>
</feature>
<dbReference type="PANTHER" id="PTHR21248:SF22">
    <property type="entry name" value="PHOSPHOLIPASE D"/>
    <property type="match status" value="1"/>
</dbReference>
<evidence type="ECO:0000313" key="16">
    <source>
        <dbReference type="Proteomes" id="UP000274786"/>
    </source>
</evidence>
<evidence type="ECO:0000256" key="3">
    <source>
        <dbReference type="ARBA" id="ARBA00022516"/>
    </source>
</evidence>
<evidence type="ECO:0000256" key="5">
    <source>
        <dbReference type="ARBA" id="ARBA00022692"/>
    </source>
</evidence>
<evidence type="ECO:0000256" key="1">
    <source>
        <dbReference type="ARBA" id="ARBA00004651"/>
    </source>
</evidence>
<dbReference type="InterPro" id="IPR027379">
    <property type="entry name" value="CLS_N"/>
</dbReference>
<dbReference type="EMBL" id="RCDC01000008">
    <property type="protein sequence ID" value="RLK48446.1"/>
    <property type="molecule type" value="Genomic_DNA"/>
</dbReference>
<dbReference type="GO" id="GO:0032049">
    <property type="term" value="P:cardiolipin biosynthetic process"/>
    <property type="evidence" value="ECO:0007669"/>
    <property type="project" value="UniProtKB-UniRule"/>
</dbReference>
<evidence type="ECO:0000256" key="11">
    <source>
        <dbReference type="ARBA" id="ARBA00023264"/>
    </source>
</evidence>
<evidence type="ECO:0000256" key="10">
    <source>
        <dbReference type="ARBA" id="ARBA00023209"/>
    </source>
</evidence>
<keyword evidence="10" id="KW-0594">Phospholipid biosynthesis</keyword>
<organism evidence="15 16">
    <name type="scientific">Stenotrophomonas rhizophila</name>
    <dbReference type="NCBI Taxonomy" id="216778"/>
    <lineage>
        <taxon>Bacteria</taxon>
        <taxon>Pseudomonadati</taxon>
        <taxon>Pseudomonadota</taxon>
        <taxon>Gammaproteobacteria</taxon>
        <taxon>Lysobacterales</taxon>
        <taxon>Lysobacteraceae</taxon>
        <taxon>Stenotrophomonas</taxon>
    </lineage>
</organism>
<gene>
    <name evidence="15" type="ORF">BCL79_3665</name>
</gene>
<sequence length="519" mass="58421">MTRLENAPGNRGVFFVPPAVDTRQRHAARYHPAMLATFDVFGDWLDAIPHLRPLMVAAYILYLLWLTGWIMLQKREPVATLSWILSLAALPYLGLFIYYLLGPQKVKRQRLRRGRSRSGMEHYSSVCPPDADCTELAKIAQATTGLSPSSATEVEWLVDGAATYSALLAAVAKAQDHLHLEYYIFNPDHAGTALRDALTERAAAGVRVRLLLDAVGSSSIRKRFLQPLQDAGAEVVWFHPRQLLKPFKRPWLNLRTHRKLVIIDGLQAFTGGINITDEEDESVRPDAYRDLHMRLRGHVVRSLQLVFIEDWIYATGQEPARFNIAQLWPETMPSRSEGSINAQVLVSGPDSSWETIHRLHVAAIHEAKERVWLVTPYFVPGEAARMALTSAALGGLDVRLLVPKMSDSWFVTQAARSYFDELLQAGVKIYEYGPRMLHTKAFIADDDVCIVGSANFDHRSFRLNFELSMMISDTGRVAALAEILLAEYSSASPVYNDRQRSLWRHRVPEAFARLASPLL</sequence>
<proteinExistence type="predicted"/>
<accession>A0A498C1R2</accession>
<dbReference type="InterPro" id="IPR001736">
    <property type="entry name" value="PLipase_D/transphosphatidylase"/>
</dbReference>
<evidence type="ECO:0000256" key="6">
    <source>
        <dbReference type="ARBA" id="ARBA00022737"/>
    </source>
</evidence>
<keyword evidence="3" id="KW-0444">Lipid biosynthesis</keyword>
<evidence type="ECO:0000256" key="2">
    <source>
        <dbReference type="ARBA" id="ARBA00022475"/>
    </source>
</evidence>
<keyword evidence="7 13" id="KW-1133">Transmembrane helix</keyword>
<evidence type="ECO:0000256" key="4">
    <source>
        <dbReference type="ARBA" id="ARBA00022679"/>
    </source>
</evidence>
<dbReference type="AlphaFoldDB" id="A0A498C1R2"/>
<dbReference type="SUPFAM" id="SSF56024">
    <property type="entry name" value="Phospholipase D/nuclease"/>
    <property type="match status" value="2"/>
</dbReference>
<keyword evidence="2" id="KW-1003">Cell membrane</keyword>
<keyword evidence="4" id="KW-0808">Transferase</keyword>
<keyword evidence="6" id="KW-0677">Repeat</keyword>
<dbReference type="Proteomes" id="UP000274786">
    <property type="component" value="Unassembled WGS sequence"/>
</dbReference>
<feature type="transmembrane region" description="Helical" evidence="13">
    <location>
        <begin position="54"/>
        <end position="72"/>
    </location>
</feature>
<dbReference type="NCBIfam" id="TIGR04265">
    <property type="entry name" value="bac_cardiolipin"/>
    <property type="match status" value="1"/>
</dbReference>
<feature type="domain" description="PLD phosphodiesterase" evidence="14">
    <location>
        <begin position="433"/>
        <end position="460"/>
    </location>
</feature>
<dbReference type="Gene3D" id="3.30.870.10">
    <property type="entry name" value="Endonuclease Chain A"/>
    <property type="match status" value="2"/>
</dbReference>
<dbReference type="CDD" id="cd09110">
    <property type="entry name" value="PLDc_CLS_1"/>
    <property type="match status" value="1"/>
</dbReference>
<reference evidence="15 16" key="1">
    <citation type="submission" date="2018-10" db="EMBL/GenBank/DDBJ databases">
        <title>Comparative analysis of microorganisms from saline springs in Andes Mountain Range, Colombia.</title>
        <authorList>
            <person name="Rubin E."/>
        </authorList>
    </citation>
    <scope>NUCLEOTIDE SEQUENCE [LARGE SCALE GENOMIC DNA]</scope>
    <source>
        <strain evidence="15 16">USBA GBX 843</strain>
    </source>
</reference>
<name>A0A498C1R2_9GAMM</name>
<evidence type="ECO:0000256" key="7">
    <source>
        <dbReference type="ARBA" id="ARBA00022989"/>
    </source>
</evidence>
<keyword evidence="8" id="KW-0443">Lipid metabolism</keyword>
<dbReference type="Pfam" id="PF13091">
    <property type="entry name" value="PLDc_2"/>
    <property type="match status" value="2"/>
</dbReference>
<dbReference type="SMART" id="SM00155">
    <property type="entry name" value="PLDc"/>
    <property type="match status" value="2"/>
</dbReference>
<evidence type="ECO:0000313" key="15">
    <source>
        <dbReference type="EMBL" id="RLK48446.1"/>
    </source>
</evidence>
<dbReference type="PROSITE" id="PS50035">
    <property type="entry name" value="PLD"/>
    <property type="match status" value="2"/>
</dbReference>
<dbReference type="EC" id="2.7.8.-" evidence="12"/>
<evidence type="ECO:0000256" key="13">
    <source>
        <dbReference type="SAM" id="Phobius"/>
    </source>
</evidence>
<evidence type="ECO:0000256" key="12">
    <source>
        <dbReference type="NCBIfam" id="TIGR04265"/>
    </source>
</evidence>
<dbReference type="InterPro" id="IPR022924">
    <property type="entry name" value="Cardiolipin_synthase"/>
</dbReference>
<evidence type="ECO:0000259" key="14">
    <source>
        <dbReference type="PROSITE" id="PS50035"/>
    </source>
</evidence>
<comment type="subcellular location">
    <subcellularLocation>
        <location evidence="1">Cell membrane</location>
        <topology evidence="1">Multi-pass membrane protein</topology>
    </subcellularLocation>
</comment>
<comment type="caution">
    <text evidence="15">The sequence shown here is derived from an EMBL/GenBank/DDBJ whole genome shotgun (WGS) entry which is preliminary data.</text>
</comment>
<keyword evidence="9 13" id="KW-0472">Membrane</keyword>
<dbReference type="Pfam" id="PF13396">
    <property type="entry name" value="PLDc_N"/>
    <property type="match status" value="1"/>
</dbReference>
<evidence type="ECO:0000256" key="8">
    <source>
        <dbReference type="ARBA" id="ARBA00023098"/>
    </source>
</evidence>